<dbReference type="AlphaFoldDB" id="A0A1J5SVQ0"/>
<dbReference type="Pfam" id="PF13386">
    <property type="entry name" value="DsbD_2"/>
    <property type="match status" value="1"/>
</dbReference>
<feature type="transmembrane region" description="Helical" evidence="1">
    <location>
        <begin position="78"/>
        <end position="96"/>
    </location>
</feature>
<feature type="domain" description="Urease accessory protein UreH-like transmembrane" evidence="2">
    <location>
        <begin position="10"/>
        <end position="206"/>
    </location>
</feature>
<keyword evidence="1" id="KW-0472">Membrane</keyword>
<dbReference type="PANTHER" id="PTHR42208:SF1">
    <property type="entry name" value="HEAVY METAL TRANSPORTER"/>
    <property type="match status" value="1"/>
</dbReference>
<protein>
    <recommendedName>
        <fullName evidence="2">Urease accessory protein UreH-like transmembrane domain-containing protein</fullName>
    </recommendedName>
</protein>
<proteinExistence type="predicted"/>
<evidence type="ECO:0000256" key="1">
    <source>
        <dbReference type="SAM" id="Phobius"/>
    </source>
</evidence>
<keyword evidence="1" id="KW-1133">Transmembrane helix</keyword>
<name>A0A1J5SVQ0_9ZZZZ</name>
<sequence>MYWQIILSGLVLGLISSFHCVGMCGPIAFSLPVHYLHATRKLIGILLYNIGRVVTYSLLGLFFGYVGRQIFLQGFQQWFSIILGLIILLVLLQSIITKKFLHLNFFDKISIRLQQFIGKYIRQKQLYGMFLIGIANGLLPCGMVYFAIAGALATGSITGGVVFMALYGLGTMPFMILLSYFGFMISISVRNTMKKIVPYFVAAMAVLLILRGMNLGIPYISPYFENTSGKAVICH</sequence>
<feature type="transmembrane region" description="Helical" evidence="1">
    <location>
        <begin position="45"/>
        <end position="66"/>
    </location>
</feature>
<feature type="transmembrane region" description="Helical" evidence="1">
    <location>
        <begin position="196"/>
        <end position="220"/>
    </location>
</feature>
<feature type="transmembrane region" description="Helical" evidence="1">
    <location>
        <begin position="160"/>
        <end position="184"/>
    </location>
</feature>
<feature type="transmembrane region" description="Helical" evidence="1">
    <location>
        <begin position="6"/>
        <end position="33"/>
    </location>
</feature>
<feature type="transmembrane region" description="Helical" evidence="1">
    <location>
        <begin position="126"/>
        <end position="148"/>
    </location>
</feature>
<dbReference type="EMBL" id="MLJW01000018">
    <property type="protein sequence ID" value="OIR12051.1"/>
    <property type="molecule type" value="Genomic_DNA"/>
</dbReference>
<gene>
    <name evidence="3" type="ORF">GALL_63020</name>
</gene>
<dbReference type="PANTHER" id="PTHR42208">
    <property type="entry name" value="HEAVY METAL TRANSPORTER-RELATED"/>
    <property type="match status" value="1"/>
</dbReference>
<reference evidence="3" key="1">
    <citation type="submission" date="2016-10" db="EMBL/GenBank/DDBJ databases">
        <title>Sequence of Gallionella enrichment culture.</title>
        <authorList>
            <person name="Poehlein A."/>
            <person name="Muehling M."/>
            <person name="Daniel R."/>
        </authorList>
    </citation>
    <scope>NUCLEOTIDE SEQUENCE</scope>
</reference>
<accession>A0A1J5SVQ0</accession>
<evidence type="ECO:0000259" key="2">
    <source>
        <dbReference type="Pfam" id="PF13386"/>
    </source>
</evidence>
<comment type="caution">
    <text evidence="3">The sequence shown here is derived from an EMBL/GenBank/DDBJ whole genome shotgun (WGS) entry which is preliminary data.</text>
</comment>
<keyword evidence="1" id="KW-0812">Transmembrane</keyword>
<organism evidence="3">
    <name type="scientific">mine drainage metagenome</name>
    <dbReference type="NCBI Taxonomy" id="410659"/>
    <lineage>
        <taxon>unclassified sequences</taxon>
        <taxon>metagenomes</taxon>
        <taxon>ecological metagenomes</taxon>
    </lineage>
</organism>
<dbReference type="InterPro" id="IPR039447">
    <property type="entry name" value="UreH-like_TM_dom"/>
</dbReference>
<evidence type="ECO:0000313" key="3">
    <source>
        <dbReference type="EMBL" id="OIR12051.1"/>
    </source>
</evidence>